<dbReference type="OrthoDB" id="9973937at2"/>
<evidence type="ECO:0000313" key="2">
    <source>
        <dbReference type="EMBL" id="TPE42415.1"/>
    </source>
</evidence>
<accession>A0A501W1E7</accession>
<proteinExistence type="predicted"/>
<keyword evidence="1" id="KW-0732">Signal</keyword>
<dbReference type="RefSeq" id="WP_140623484.1">
    <property type="nucleotide sequence ID" value="NZ_VFRQ01000013.1"/>
</dbReference>
<feature type="chain" id="PRO_5021314360" evidence="1">
    <location>
        <begin position="25"/>
        <end position="98"/>
    </location>
</feature>
<protein>
    <submittedName>
        <fullName evidence="2">Uncharacterized protein</fullName>
    </submittedName>
</protein>
<sequence length="98" mass="10609">MKRLKVNFLALAAVVVAAGTMAFAAPVNQEWVFTGDSQSQILDASFYSLSEPLPTGCDANANLPCSIRVEAQDEQELQDYLDSKTSGQIMNEATGHRD</sequence>
<dbReference type="EMBL" id="VFRQ01000013">
    <property type="protein sequence ID" value="TPE42415.1"/>
    <property type="molecule type" value="Genomic_DNA"/>
</dbReference>
<name>A0A501W1E7_9BACT</name>
<dbReference type="Proteomes" id="UP000316727">
    <property type="component" value="Unassembled WGS sequence"/>
</dbReference>
<keyword evidence="3" id="KW-1185">Reference proteome</keyword>
<gene>
    <name evidence="2" type="ORF">FJM65_18510</name>
</gene>
<comment type="caution">
    <text evidence="2">The sequence shown here is derived from an EMBL/GenBank/DDBJ whole genome shotgun (WGS) entry which is preliminary data.</text>
</comment>
<evidence type="ECO:0000256" key="1">
    <source>
        <dbReference type="SAM" id="SignalP"/>
    </source>
</evidence>
<reference evidence="2 3" key="1">
    <citation type="submission" date="2019-06" db="EMBL/GenBank/DDBJ databases">
        <title>A novel bacterium of genus Pontibacter, isolated from marine sediment.</title>
        <authorList>
            <person name="Huang H."/>
            <person name="Mo K."/>
            <person name="Hu Y."/>
        </authorList>
    </citation>
    <scope>NUCLEOTIDE SEQUENCE [LARGE SCALE GENOMIC DNA]</scope>
    <source>
        <strain evidence="2 3">HB172049</strain>
    </source>
</reference>
<evidence type="ECO:0000313" key="3">
    <source>
        <dbReference type="Proteomes" id="UP000316727"/>
    </source>
</evidence>
<dbReference type="AlphaFoldDB" id="A0A501W1E7"/>
<feature type="signal peptide" evidence="1">
    <location>
        <begin position="1"/>
        <end position="24"/>
    </location>
</feature>
<organism evidence="2 3">
    <name type="scientific">Pontibacter mangrovi</name>
    <dbReference type="NCBI Taxonomy" id="2589816"/>
    <lineage>
        <taxon>Bacteria</taxon>
        <taxon>Pseudomonadati</taxon>
        <taxon>Bacteroidota</taxon>
        <taxon>Cytophagia</taxon>
        <taxon>Cytophagales</taxon>
        <taxon>Hymenobacteraceae</taxon>
        <taxon>Pontibacter</taxon>
    </lineage>
</organism>